<dbReference type="InterPro" id="IPR043504">
    <property type="entry name" value="Peptidase_S1_PA_chymotrypsin"/>
</dbReference>
<dbReference type="RefSeq" id="WP_143318382.1">
    <property type="nucleotide sequence ID" value="NZ_JACSRA010000041.1"/>
</dbReference>
<evidence type="ECO:0000256" key="4">
    <source>
        <dbReference type="ARBA" id="ARBA00022801"/>
    </source>
</evidence>
<evidence type="ECO:0000256" key="6">
    <source>
        <dbReference type="RuleBase" id="RU004296"/>
    </source>
</evidence>
<dbReference type="Gene3D" id="2.40.10.10">
    <property type="entry name" value="Trypsin-like serine proteases"/>
    <property type="match status" value="2"/>
</dbReference>
<keyword evidence="3 6" id="KW-0732">Signal</keyword>
<dbReference type="Pfam" id="PF00089">
    <property type="entry name" value="Trypsin"/>
    <property type="match status" value="1"/>
</dbReference>
<evidence type="ECO:0000313" key="9">
    <source>
        <dbReference type="Proteomes" id="UP000627781"/>
    </source>
</evidence>
<comment type="caution">
    <text evidence="8">The sequence shown here is derived from an EMBL/GenBank/DDBJ whole genome shotgun (WGS) entry which is preliminary data.</text>
</comment>
<dbReference type="PANTHER" id="PTHR15462">
    <property type="entry name" value="SERINE PROTEASE"/>
    <property type="match status" value="1"/>
</dbReference>
<dbReference type="SUPFAM" id="SSF50494">
    <property type="entry name" value="Trypsin-like serine proteases"/>
    <property type="match status" value="1"/>
</dbReference>
<feature type="domain" description="Peptidase S1" evidence="7">
    <location>
        <begin position="129"/>
        <end position="294"/>
    </location>
</feature>
<evidence type="ECO:0000259" key="7">
    <source>
        <dbReference type="Pfam" id="PF00089"/>
    </source>
</evidence>
<keyword evidence="2 6" id="KW-0645">Protease</keyword>
<evidence type="ECO:0000256" key="2">
    <source>
        <dbReference type="ARBA" id="ARBA00022670"/>
    </source>
</evidence>
<feature type="chain" id="PRO_5044964579" description="Serine protease" evidence="6">
    <location>
        <begin position="31"/>
        <end position="314"/>
    </location>
</feature>
<dbReference type="EMBL" id="JACSRA010000041">
    <property type="protein sequence ID" value="MBD7913268.1"/>
    <property type="molecule type" value="Genomic_DNA"/>
</dbReference>
<reference evidence="8 9" key="1">
    <citation type="submission" date="2020-08" db="EMBL/GenBank/DDBJ databases">
        <title>A Genomic Blueprint of the Chicken Gut Microbiome.</title>
        <authorList>
            <person name="Gilroy R."/>
            <person name="Ravi A."/>
            <person name="Getino M."/>
            <person name="Pursley I."/>
            <person name="Horton D.L."/>
            <person name="Alikhan N.-F."/>
            <person name="Baker D."/>
            <person name="Gharbi K."/>
            <person name="Hall N."/>
            <person name="Watson M."/>
            <person name="Adriaenssens E.M."/>
            <person name="Foster-Nyarko E."/>
            <person name="Jarju S."/>
            <person name="Secka A."/>
            <person name="Antonio M."/>
            <person name="Oren A."/>
            <person name="Chaudhuri R."/>
            <person name="La Ragione R.M."/>
            <person name="Hildebrand F."/>
            <person name="Pallen M.J."/>
        </authorList>
    </citation>
    <scope>NUCLEOTIDE SEQUENCE [LARGE SCALE GENOMIC DNA]</scope>
    <source>
        <strain evidence="8 9">Sa3CVN1</strain>
    </source>
</reference>
<keyword evidence="9" id="KW-1185">Reference proteome</keyword>
<dbReference type="EC" id="3.4.21.-" evidence="6"/>
<dbReference type="PANTHER" id="PTHR15462:SF8">
    <property type="entry name" value="SERINE PROTEASE"/>
    <property type="match status" value="1"/>
</dbReference>
<dbReference type="Proteomes" id="UP000627781">
    <property type="component" value="Unassembled WGS sequence"/>
</dbReference>
<evidence type="ECO:0000313" key="8">
    <source>
        <dbReference type="EMBL" id="MBD7913268.1"/>
    </source>
</evidence>
<dbReference type="InterPro" id="IPR001254">
    <property type="entry name" value="Trypsin_dom"/>
</dbReference>
<evidence type="ECO:0000256" key="5">
    <source>
        <dbReference type="ARBA" id="ARBA00022825"/>
    </source>
</evidence>
<evidence type="ECO:0000256" key="1">
    <source>
        <dbReference type="ARBA" id="ARBA00008764"/>
    </source>
</evidence>
<name>A0ABR8PYL6_9CLOT</name>
<gene>
    <name evidence="8" type="ORF">H9661_18095</name>
</gene>
<dbReference type="InterPro" id="IPR008256">
    <property type="entry name" value="Peptidase_S1B"/>
</dbReference>
<dbReference type="GO" id="GO:0006508">
    <property type="term" value="P:proteolysis"/>
    <property type="evidence" value="ECO:0007669"/>
    <property type="project" value="UniProtKB-KW"/>
</dbReference>
<feature type="signal peptide" evidence="6">
    <location>
        <begin position="1"/>
        <end position="30"/>
    </location>
</feature>
<keyword evidence="5 6" id="KW-0720">Serine protease</keyword>
<dbReference type="GO" id="GO:0008233">
    <property type="term" value="F:peptidase activity"/>
    <property type="evidence" value="ECO:0007669"/>
    <property type="project" value="UniProtKB-KW"/>
</dbReference>
<organism evidence="8 9">
    <name type="scientific">Clostridium cibarium</name>
    <dbReference type="NCBI Taxonomy" id="2762247"/>
    <lineage>
        <taxon>Bacteria</taxon>
        <taxon>Bacillati</taxon>
        <taxon>Bacillota</taxon>
        <taxon>Clostridia</taxon>
        <taxon>Eubacteriales</taxon>
        <taxon>Clostridiaceae</taxon>
        <taxon>Clostridium</taxon>
    </lineage>
</organism>
<evidence type="ECO:0000256" key="3">
    <source>
        <dbReference type="ARBA" id="ARBA00022729"/>
    </source>
</evidence>
<dbReference type="InterPro" id="IPR050966">
    <property type="entry name" value="Glutamyl_endopeptidase"/>
</dbReference>
<proteinExistence type="inferred from homology"/>
<dbReference type="PRINTS" id="PR00839">
    <property type="entry name" value="V8PROTEASE"/>
</dbReference>
<comment type="similarity">
    <text evidence="1 6">Belongs to the peptidase S1B family.</text>
</comment>
<dbReference type="InterPro" id="IPR009003">
    <property type="entry name" value="Peptidase_S1_PA"/>
</dbReference>
<keyword evidence="4 6" id="KW-0378">Hydrolase</keyword>
<sequence length="314" mass="33873">MVKSKKFKILTTLFSALLLFSLLPYKVGNAVPLPTNVSANSLNDLDNIDVKDLNTQSERTILKSQYTTNIDGLNPVTEGSSKEYIPSGLPVAKSPQSVVIGSDDRTEITNTTVFPYSAICYIRMVFPNNKAYIGTAWMYAKNVAITAGHCVYSAEDGGWAKSILVCPGANGSNLPFGSTYATNISAPKGWTEKNSTDYDWGLLQLKDNIGNNTGYFGASWTSSSLKGSNVDVTGYPGEKSRTLWKMSGTITSDTSNKVYYQIDTTGGQSGCPVYQGDGENTRAVAIHTSGSSAGGWNSATRITKPIFDYINSFR</sequence>
<accession>A0ABR8PYL6</accession>
<protein>
    <recommendedName>
        <fullName evidence="6">Serine protease</fullName>
        <ecNumber evidence="6">3.4.21.-</ecNumber>
    </recommendedName>
</protein>